<dbReference type="RefSeq" id="XP_012181071.1">
    <property type="nucleotide sequence ID" value="XM_012325681.1"/>
</dbReference>
<dbReference type="HOGENOM" id="CLU_036316_0_1_1"/>
<name>J4G6F9_9APHY</name>
<dbReference type="Proteomes" id="UP000006352">
    <property type="component" value="Unassembled WGS sequence"/>
</dbReference>
<proteinExistence type="predicted"/>
<evidence type="ECO:0008006" key="3">
    <source>
        <dbReference type="Google" id="ProtNLM"/>
    </source>
</evidence>
<dbReference type="EMBL" id="HE797049">
    <property type="protein sequence ID" value="CCM01788.1"/>
    <property type="molecule type" value="Genomic_DNA"/>
</dbReference>
<protein>
    <recommendedName>
        <fullName evidence="3">F-box domain-containing protein</fullName>
    </recommendedName>
</protein>
<accession>J4G6F9</accession>
<evidence type="ECO:0000313" key="2">
    <source>
        <dbReference type="Proteomes" id="UP000006352"/>
    </source>
</evidence>
<sequence length="471" mass="53675">MTVRTPAVRFKQYLSSFFSTLRKRKGNGALRDLQDGGELSIGESYVTLGLIEHVIEIEQVSIITEKLSIQIPIIQLPVEIWDIIVDFAVAESRARFEDGQRWLQNYGGVCRAWYLRCRFHARQAISLSNKTTIHTLRLIKMLKGQPEYASGIDAVCIDRNIEVLGPLATYMAQKLPRMATLDVLHCCWRTGEPRTRIFHRMSATFQSMTRLRLFAVVFSSPVILARLVYSFPHLCSLTCVAVTFEALVLVPGPLPSLEGISLQDVRVGARDDVVGLLVHSSLCERVREVTLECISARECQRLVDTAGESLSYLNIWPCRKDTYRKDYRGWDDFPLDITPAVNLHALRVSHFSFSSIHWLAAFLSRASLPQLHEIEANFPFYAVTETQLWQAASGVNDYYFTLIDLLLSGPRYPAIASVTFKLDVASYRRSEVKDVPSEEAWRLCLASRLPRLHRRRRLRTPVVVNVNDEWS</sequence>
<gene>
    <name evidence="1" type="ORF">FIBRA_03855</name>
</gene>
<dbReference type="AlphaFoldDB" id="J4G6F9"/>
<dbReference type="InParanoid" id="J4G6F9"/>
<reference evidence="1 2" key="1">
    <citation type="journal article" date="2012" name="Appl. Environ. Microbiol.">
        <title>Short-read sequencing for genomic analysis of the brown rot fungus Fibroporia radiculosa.</title>
        <authorList>
            <person name="Tang J.D."/>
            <person name="Perkins A.D."/>
            <person name="Sonstegard T.S."/>
            <person name="Schroeder S.G."/>
            <person name="Burgess S.C."/>
            <person name="Diehl S.V."/>
        </authorList>
    </citation>
    <scope>NUCLEOTIDE SEQUENCE [LARGE SCALE GENOMIC DNA]</scope>
    <source>
        <strain evidence="1 2">TFFH 294</strain>
    </source>
</reference>
<evidence type="ECO:0000313" key="1">
    <source>
        <dbReference type="EMBL" id="CCM01788.1"/>
    </source>
</evidence>
<dbReference type="GeneID" id="24096699"/>
<keyword evidence="2" id="KW-1185">Reference proteome</keyword>
<organism evidence="1 2">
    <name type="scientific">Fibroporia radiculosa</name>
    <dbReference type="NCBI Taxonomy" id="599839"/>
    <lineage>
        <taxon>Eukaryota</taxon>
        <taxon>Fungi</taxon>
        <taxon>Dikarya</taxon>
        <taxon>Basidiomycota</taxon>
        <taxon>Agaricomycotina</taxon>
        <taxon>Agaricomycetes</taxon>
        <taxon>Polyporales</taxon>
        <taxon>Fibroporiaceae</taxon>
        <taxon>Fibroporia</taxon>
    </lineage>
</organism>